<reference evidence="1" key="2">
    <citation type="journal article" date="2015" name="Data Brief">
        <title>Shoot transcriptome of the giant reed, Arundo donax.</title>
        <authorList>
            <person name="Barrero R.A."/>
            <person name="Guerrero F.D."/>
            <person name="Moolhuijzen P."/>
            <person name="Goolsby J.A."/>
            <person name="Tidwell J."/>
            <person name="Bellgard S.E."/>
            <person name="Bellgard M.I."/>
        </authorList>
    </citation>
    <scope>NUCLEOTIDE SEQUENCE</scope>
    <source>
        <tissue evidence="1">Shoot tissue taken approximately 20 cm above the soil surface</tissue>
    </source>
</reference>
<name>A0A0A9FAM7_ARUDO</name>
<protein>
    <submittedName>
        <fullName evidence="1">Uncharacterized protein</fullName>
    </submittedName>
</protein>
<evidence type="ECO:0000313" key="1">
    <source>
        <dbReference type="EMBL" id="JAE09397.1"/>
    </source>
</evidence>
<proteinExistence type="predicted"/>
<dbReference type="EMBL" id="GBRH01188499">
    <property type="protein sequence ID" value="JAE09397.1"/>
    <property type="molecule type" value="Transcribed_RNA"/>
</dbReference>
<organism evidence="1">
    <name type="scientific">Arundo donax</name>
    <name type="common">Giant reed</name>
    <name type="synonym">Donax arundinaceus</name>
    <dbReference type="NCBI Taxonomy" id="35708"/>
    <lineage>
        <taxon>Eukaryota</taxon>
        <taxon>Viridiplantae</taxon>
        <taxon>Streptophyta</taxon>
        <taxon>Embryophyta</taxon>
        <taxon>Tracheophyta</taxon>
        <taxon>Spermatophyta</taxon>
        <taxon>Magnoliopsida</taxon>
        <taxon>Liliopsida</taxon>
        <taxon>Poales</taxon>
        <taxon>Poaceae</taxon>
        <taxon>PACMAD clade</taxon>
        <taxon>Arundinoideae</taxon>
        <taxon>Arundineae</taxon>
        <taxon>Arundo</taxon>
    </lineage>
</organism>
<accession>A0A0A9FAM7</accession>
<sequence>MSTIVSFLAAS</sequence>
<reference evidence="1" key="1">
    <citation type="submission" date="2014-09" db="EMBL/GenBank/DDBJ databases">
        <authorList>
            <person name="Magalhaes I.L.F."/>
            <person name="Oliveira U."/>
            <person name="Santos F.R."/>
            <person name="Vidigal T.H.D.A."/>
            <person name="Brescovit A.D."/>
            <person name="Santos A.J."/>
        </authorList>
    </citation>
    <scope>NUCLEOTIDE SEQUENCE</scope>
    <source>
        <tissue evidence="1">Shoot tissue taken approximately 20 cm above the soil surface</tissue>
    </source>
</reference>